<dbReference type="EMBL" id="CAMXCT020004469">
    <property type="protein sequence ID" value="CAL1162611.1"/>
    <property type="molecule type" value="Genomic_DNA"/>
</dbReference>
<evidence type="ECO:0000313" key="4">
    <source>
        <dbReference type="Proteomes" id="UP001152797"/>
    </source>
</evidence>
<dbReference type="AlphaFoldDB" id="A0A9P1GCQ9"/>
<name>A0A9P1GCQ9_9DINO</name>
<dbReference type="OrthoDB" id="436544at2759"/>
<feature type="compositionally biased region" description="Acidic residues" evidence="1">
    <location>
        <begin position="423"/>
        <end position="445"/>
    </location>
</feature>
<organism evidence="2">
    <name type="scientific">Cladocopium goreaui</name>
    <dbReference type="NCBI Taxonomy" id="2562237"/>
    <lineage>
        <taxon>Eukaryota</taxon>
        <taxon>Sar</taxon>
        <taxon>Alveolata</taxon>
        <taxon>Dinophyceae</taxon>
        <taxon>Suessiales</taxon>
        <taxon>Symbiodiniaceae</taxon>
        <taxon>Cladocopium</taxon>
    </lineage>
</organism>
<feature type="compositionally biased region" description="Basic residues" evidence="1">
    <location>
        <begin position="389"/>
        <end position="401"/>
    </location>
</feature>
<evidence type="ECO:0000313" key="2">
    <source>
        <dbReference type="EMBL" id="CAI4009236.1"/>
    </source>
</evidence>
<feature type="compositionally biased region" description="Basic and acidic residues" evidence="1">
    <location>
        <begin position="150"/>
        <end position="160"/>
    </location>
</feature>
<reference evidence="3 4" key="2">
    <citation type="submission" date="2024-05" db="EMBL/GenBank/DDBJ databases">
        <authorList>
            <person name="Chen Y."/>
            <person name="Shah S."/>
            <person name="Dougan E. K."/>
            <person name="Thang M."/>
            <person name="Chan C."/>
        </authorList>
    </citation>
    <scope>NUCLEOTIDE SEQUENCE [LARGE SCALE GENOMIC DNA]</scope>
</reference>
<evidence type="ECO:0000313" key="3">
    <source>
        <dbReference type="EMBL" id="CAL4796548.1"/>
    </source>
</evidence>
<feature type="region of interest" description="Disordered" evidence="1">
    <location>
        <begin position="150"/>
        <end position="199"/>
    </location>
</feature>
<accession>A0A9P1GCQ9</accession>
<proteinExistence type="predicted"/>
<feature type="compositionally biased region" description="Low complexity" evidence="1">
    <location>
        <begin position="402"/>
        <end position="413"/>
    </location>
</feature>
<keyword evidence="4" id="KW-1185">Reference proteome</keyword>
<reference evidence="2" key="1">
    <citation type="submission" date="2022-10" db="EMBL/GenBank/DDBJ databases">
        <authorList>
            <person name="Chen Y."/>
            <person name="Dougan E. K."/>
            <person name="Chan C."/>
            <person name="Rhodes N."/>
            <person name="Thang M."/>
        </authorList>
    </citation>
    <scope>NUCLEOTIDE SEQUENCE</scope>
</reference>
<dbReference type="EMBL" id="CAMXCT030004469">
    <property type="protein sequence ID" value="CAL4796548.1"/>
    <property type="molecule type" value="Genomic_DNA"/>
</dbReference>
<protein>
    <submittedName>
        <fullName evidence="3">Protein ZGRF1</fullName>
    </submittedName>
</protein>
<feature type="region of interest" description="Disordered" evidence="1">
    <location>
        <begin position="247"/>
        <end position="509"/>
    </location>
</feature>
<feature type="compositionally biased region" description="Polar residues" evidence="1">
    <location>
        <begin position="314"/>
        <end position="328"/>
    </location>
</feature>
<dbReference type="Proteomes" id="UP001152797">
    <property type="component" value="Unassembled WGS sequence"/>
</dbReference>
<evidence type="ECO:0000256" key="1">
    <source>
        <dbReference type="SAM" id="MobiDB-lite"/>
    </source>
</evidence>
<comment type="caution">
    <text evidence="2">The sequence shown here is derived from an EMBL/GenBank/DDBJ whole genome shotgun (WGS) entry which is preliminary data.</text>
</comment>
<sequence>MDPDRMKELKVFYADFVTPENLKQRRKELKENPHRRSKVFSFVDINAGKIGEDEVELEANFHFTLGFIASFAHCIPPQIEVEECLFGLSLEYRLNDHFKTRGQHRAWARTEAGLHRALGAYILNRNQRNQACRKGRERMETLKQVARARLEDHGLLENGKKKPTRGKNAAAAREAEKKEAESATGSAGDTADTLPMPDDHHQQILDHMLDEEELEAEEMFDFIINGSQAEGGEEEEREHDEVVEAVVDHEDSNNYADVGDDDDNDAMTPAQSKEAAAAKTPPKVPKKQAARSKAEATELAAPQPDDEAEEDTKALTQLPSLPPQTSLDQAEKVCASLESDSQADLLKAQRKVRQSVRASLAGDGDEDEEEDRDRKLKEEIEANEGGTKGKGKGRGRGRGLKRPAAAIKTDAAAPQSSKKTEPSGDECEDDIPATQPDSDEPDQVDVPEVPPKKKKTQGKSPLASPKPAPASKKKDTKNAKTSKPSIKAPKKASPKSKNAAAKKKPSKRTLEELKQYVLRLWMHVHITLYYHVYHACAR</sequence>
<feature type="compositionally biased region" description="Basic residues" evidence="1">
    <location>
        <begin position="488"/>
        <end position="507"/>
    </location>
</feature>
<gene>
    <name evidence="2" type="ORF">C1SCF055_LOCUS34607</name>
</gene>
<dbReference type="EMBL" id="CAMXCT010004469">
    <property type="protein sequence ID" value="CAI4009236.1"/>
    <property type="molecule type" value="Genomic_DNA"/>
</dbReference>